<dbReference type="GO" id="GO:0005743">
    <property type="term" value="C:mitochondrial inner membrane"/>
    <property type="evidence" value="ECO:0007669"/>
    <property type="project" value="EnsemblFungi"/>
</dbReference>
<gene>
    <name evidence="13" type="primary">KAFR0E02750</name>
    <name evidence="13" type="ORF">KAFR_0E02750</name>
</gene>
<comment type="pathway">
    <text evidence="2">Cofactor biosynthesis; FMN biosynthesis; FMN from riboflavin (ATP route): step 1/1.</text>
</comment>
<dbReference type="UniPathway" id="UPA00276">
    <property type="reaction ID" value="UER00406"/>
</dbReference>
<dbReference type="PANTHER" id="PTHR22749:SF6">
    <property type="entry name" value="RIBOFLAVIN KINASE"/>
    <property type="match status" value="1"/>
</dbReference>
<evidence type="ECO:0000256" key="3">
    <source>
        <dbReference type="ARBA" id="ARBA00010108"/>
    </source>
</evidence>
<keyword evidence="7" id="KW-0288">FMN</keyword>
<keyword evidence="9" id="KW-0547">Nucleotide-binding</keyword>
<dbReference type="HOGENOM" id="CLU_048437_3_2_1"/>
<dbReference type="InParanoid" id="H2AVM7"/>
<dbReference type="eggNOG" id="KOG3110">
    <property type="taxonomic scope" value="Eukaryota"/>
</dbReference>
<comment type="similarity">
    <text evidence="3">Belongs to the flavokinase family.</text>
</comment>
<dbReference type="GeneID" id="13883164"/>
<dbReference type="STRING" id="1071382.H2AVM7"/>
<dbReference type="KEGG" id="kaf:KAFR_0E02750"/>
<evidence type="ECO:0000256" key="11">
    <source>
        <dbReference type="ARBA" id="ARBA00029960"/>
    </source>
</evidence>
<dbReference type="SUPFAM" id="SSF82114">
    <property type="entry name" value="Riboflavin kinase-like"/>
    <property type="match status" value="1"/>
</dbReference>
<evidence type="ECO:0000256" key="1">
    <source>
        <dbReference type="ARBA" id="ARBA00003572"/>
    </source>
</evidence>
<dbReference type="AlphaFoldDB" id="H2AVM7"/>
<dbReference type="InterPro" id="IPR023468">
    <property type="entry name" value="Riboflavin_kinase"/>
</dbReference>
<evidence type="ECO:0000313" key="13">
    <source>
        <dbReference type="EMBL" id="CCF58427.1"/>
    </source>
</evidence>
<dbReference type="InterPro" id="IPR015865">
    <property type="entry name" value="Riboflavin_kinase_bac/euk"/>
</dbReference>
<dbReference type="Gene3D" id="2.40.30.30">
    <property type="entry name" value="Riboflavin kinase-like"/>
    <property type="match status" value="1"/>
</dbReference>
<reference evidence="13 14" key="1">
    <citation type="journal article" date="2011" name="Proc. Natl. Acad. Sci. U.S.A.">
        <title>Evolutionary erosion of yeast sex chromosomes by mating-type switching accidents.</title>
        <authorList>
            <person name="Gordon J.L."/>
            <person name="Armisen D."/>
            <person name="Proux-Wera E."/>
            <person name="Oheigeartaigh S.S."/>
            <person name="Byrne K.P."/>
            <person name="Wolfe K.H."/>
        </authorList>
    </citation>
    <scope>NUCLEOTIDE SEQUENCE [LARGE SCALE GENOMIC DNA]</scope>
    <source>
        <strain evidence="14">ATCC 22294 / BCRC 22015 / CBS 2517 / CECT 1963 / NBRC 1671 / NRRL Y-8276</strain>
    </source>
</reference>
<evidence type="ECO:0000256" key="7">
    <source>
        <dbReference type="ARBA" id="ARBA00022643"/>
    </source>
</evidence>
<dbReference type="PANTHER" id="PTHR22749">
    <property type="entry name" value="RIBOFLAVIN KINASE/FMN ADENYLYLTRANSFERASE"/>
    <property type="match status" value="1"/>
</dbReference>
<organism evidence="13 14">
    <name type="scientific">Kazachstania africana (strain ATCC 22294 / BCRC 22015 / CBS 2517 / CECT 1963 / NBRC 1671 / NRRL Y-8276)</name>
    <name type="common">Yeast</name>
    <name type="synonym">Kluyveromyces africanus</name>
    <dbReference type="NCBI Taxonomy" id="1071382"/>
    <lineage>
        <taxon>Eukaryota</taxon>
        <taxon>Fungi</taxon>
        <taxon>Dikarya</taxon>
        <taxon>Ascomycota</taxon>
        <taxon>Saccharomycotina</taxon>
        <taxon>Saccharomycetes</taxon>
        <taxon>Saccharomycetales</taxon>
        <taxon>Saccharomycetaceae</taxon>
        <taxon>Kazachstania</taxon>
    </lineage>
</organism>
<protein>
    <recommendedName>
        <fullName evidence="5">Riboflavin kinase</fullName>
        <ecNumber evidence="4">2.7.1.26</ecNumber>
    </recommendedName>
    <alternativeName>
        <fullName evidence="11">Flavin mononucleotide kinase 1</fullName>
    </alternativeName>
</protein>
<dbReference type="SMART" id="SM00904">
    <property type="entry name" value="Flavokinase"/>
    <property type="match status" value="1"/>
</dbReference>
<proteinExistence type="inferred from homology"/>
<keyword evidence="14" id="KW-1185">Reference proteome</keyword>
<evidence type="ECO:0000256" key="4">
    <source>
        <dbReference type="ARBA" id="ARBA00012105"/>
    </source>
</evidence>
<dbReference type="Proteomes" id="UP000005220">
    <property type="component" value="Chromosome 5"/>
</dbReference>
<keyword evidence="10" id="KW-0067">ATP-binding</keyword>
<dbReference type="GO" id="GO:0008531">
    <property type="term" value="F:riboflavin kinase activity"/>
    <property type="evidence" value="ECO:0007669"/>
    <property type="project" value="UniProtKB-EC"/>
</dbReference>
<dbReference type="EC" id="2.7.1.26" evidence="4"/>
<feature type="domain" description="Riboflavin kinase" evidence="12">
    <location>
        <begin position="28"/>
        <end position="189"/>
    </location>
</feature>
<dbReference type="OrthoDB" id="276388at2759"/>
<evidence type="ECO:0000256" key="10">
    <source>
        <dbReference type="ARBA" id="ARBA00022840"/>
    </source>
</evidence>
<dbReference type="GO" id="GO:0009398">
    <property type="term" value="P:FMN biosynthetic process"/>
    <property type="evidence" value="ECO:0007669"/>
    <property type="project" value="UniProtKB-UniPathway"/>
</dbReference>
<evidence type="ECO:0000259" key="12">
    <source>
        <dbReference type="SMART" id="SM00904"/>
    </source>
</evidence>
<accession>H2AVM7</accession>
<evidence type="ECO:0000256" key="6">
    <source>
        <dbReference type="ARBA" id="ARBA00022630"/>
    </source>
</evidence>
<evidence type="ECO:0000256" key="2">
    <source>
        <dbReference type="ARBA" id="ARBA00005201"/>
    </source>
</evidence>
<name>H2AVM7_KAZAF</name>
<keyword evidence="8" id="KW-0808">Transferase</keyword>
<evidence type="ECO:0000256" key="9">
    <source>
        <dbReference type="ARBA" id="ARBA00022741"/>
    </source>
</evidence>
<dbReference type="InterPro" id="IPR023465">
    <property type="entry name" value="Riboflavin_kinase_dom_sf"/>
</dbReference>
<keyword evidence="6" id="KW-0285">Flavoprotein</keyword>
<dbReference type="Pfam" id="PF01687">
    <property type="entry name" value="Flavokinase"/>
    <property type="match status" value="1"/>
</dbReference>
<sequence>MNLSKPIKHLIKNMALRPFDFPIPDYPLPPYPISTELCDIICGFGRGSAELGIPTANVPIEQLPAEINDLDLGVYFGFAKINKVDKSVLMVDRNDGRQVQYNFGKFLSAKNGDLDTLPVVLSIGKNPFYDNKFKTVELHVLHKFSHDFYGAKLKFNILGYIRPELDYTTKEALINDINIDIEITKKVLSYEGYAKYKDILNA</sequence>
<evidence type="ECO:0000256" key="5">
    <source>
        <dbReference type="ARBA" id="ARBA00017394"/>
    </source>
</evidence>
<dbReference type="RefSeq" id="XP_003957562.1">
    <property type="nucleotide sequence ID" value="XM_003957513.1"/>
</dbReference>
<dbReference type="GO" id="GO:0005524">
    <property type="term" value="F:ATP binding"/>
    <property type="evidence" value="ECO:0007669"/>
    <property type="project" value="UniProtKB-KW"/>
</dbReference>
<comment type="function">
    <text evidence="1">Catalyzes the phosphorylation of riboflavin (vitamin B2) to form flavin mononucleotide (FMN) coenzyme.</text>
</comment>
<evidence type="ECO:0000313" key="14">
    <source>
        <dbReference type="Proteomes" id="UP000005220"/>
    </source>
</evidence>
<evidence type="ECO:0000256" key="8">
    <source>
        <dbReference type="ARBA" id="ARBA00022679"/>
    </source>
</evidence>
<dbReference type="FunCoup" id="H2AVM7">
    <property type="interactions" value="395"/>
</dbReference>
<dbReference type="EMBL" id="HE650825">
    <property type="protein sequence ID" value="CCF58427.1"/>
    <property type="molecule type" value="Genomic_DNA"/>
</dbReference>
<dbReference type="GO" id="GO:0009231">
    <property type="term" value="P:riboflavin biosynthetic process"/>
    <property type="evidence" value="ECO:0007669"/>
    <property type="project" value="InterPro"/>
</dbReference>